<comment type="caution">
    <text evidence="2">The sequence shown here is derived from an EMBL/GenBank/DDBJ whole genome shotgun (WGS) entry which is preliminary data.</text>
</comment>
<gene>
    <name evidence="2" type="ORF">TCEL_01689</name>
</gene>
<accession>R7RR86</accession>
<dbReference type="AlphaFoldDB" id="R7RR86"/>
<keyword evidence="3" id="KW-1185">Reference proteome</keyword>
<dbReference type="InterPro" id="IPR028994">
    <property type="entry name" value="Integrin_alpha_N"/>
</dbReference>
<name>R7RR86_9CLOT</name>
<evidence type="ECO:0008006" key="4">
    <source>
        <dbReference type="Google" id="ProtNLM"/>
    </source>
</evidence>
<dbReference type="OrthoDB" id="9770965at2"/>
<dbReference type="SUPFAM" id="SSF69318">
    <property type="entry name" value="Integrin alpha N-terminal domain"/>
    <property type="match status" value="1"/>
</dbReference>
<dbReference type="EMBL" id="CAVN010000090">
    <property type="protein sequence ID" value="CDF57775.1"/>
    <property type="molecule type" value="Genomic_DNA"/>
</dbReference>
<keyword evidence="1" id="KW-0732">Signal</keyword>
<dbReference type="eggNOG" id="ENOG5033Q7R">
    <property type="taxonomic scope" value="Bacteria"/>
</dbReference>
<reference evidence="2" key="1">
    <citation type="submission" date="2013-03" db="EMBL/GenBank/DDBJ databases">
        <title>Draft genome sequence of the hydrogen-ethanol-producing anaerobic alkalithermophilic Caloramator celere.</title>
        <authorList>
            <person name="Ciranna A."/>
            <person name="Larjo A."/>
            <person name="Kivisto A."/>
            <person name="Santala V."/>
            <person name="Roos C."/>
            <person name="Karp M."/>
        </authorList>
    </citation>
    <scope>NUCLEOTIDE SEQUENCE [LARGE SCALE GENOMIC DNA]</scope>
    <source>
        <strain evidence="2">DSM 8682</strain>
    </source>
</reference>
<evidence type="ECO:0000313" key="2">
    <source>
        <dbReference type="EMBL" id="CDF57775.1"/>
    </source>
</evidence>
<proteinExistence type="predicted"/>
<protein>
    <recommendedName>
        <fullName evidence="4">Lipoprotein</fullName>
    </recommendedName>
</protein>
<dbReference type="HOGENOM" id="CLU_1271780_0_0_9"/>
<evidence type="ECO:0000313" key="3">
    <source>
        <dbReference type="Proteomes" id="UP000014923"/>
    </source>
</evidence>
<feature type="signal peptide" evidence="1">
    <location>
        <begin position="1"/>
        <end position="18"/>
    </location>
</feature>
<sequence>MKKVFAVLLILINLSSCTISTLTKNKIEDNNIIYSCVGDFDGDSRIDSIQLIREGDVVKIIFKSKRTIKTQDIKLNLSNFYCNVEDINDDGCDDFIINTMDEGTENIFVFTFKDSITQVLSPSIINEQINFIKNGNSYTISCGNYKSSIKSKEPLDLKLLYSTTEYTDYGKAIITEGVLVNNKNQPKYTVSTTYKLNSLGKLNFLDIKIEPYIVKDN</sequence>
<organism evidence="2 3">
    <name type="scientific">Thermobrachium celere DSM 8682</name>
    <dbReference type="NCBI Taxonomy" id="941824"/>
    <lineage>
        <taxon>Bacteria</taxon>
        <taxon>Bacillati</taxon>
        <taxon>Bacillota</taxon>
        <taxon>Clostridia</taxon>
        <taxon>Eubacteriales</taxon>
        <taxon>Clostridiaceae</taxon>
        <taxon>Thermobrachium</taxon>
    </lineage>
</organism>
<feature type="chain" id="PRO_5039418092" description="Lipoprotein" evidence="1">
    <location>
        <begin position="19"/>
        <end position="217"/>
    </location>
</feature>
<dbReference type="Proteomes" id="UP000014923">
    <property type="component" value="Unassembled WGS sequence"/>
</dbReference>
<evidence type="ECO:0000256" key="1">
    <source>
        <dbReference type="SAM" id="SignalP"/>
    </source>
</evidence>